<evidence type="ECO:0000313" key="2">
    <source>
        <dbReference type="EMBL" id="KAL3315074.1"/>
    </source>
</evidence>
<feature type="region of interest" description="Disordered" evidence="1">
    <location>
        <begin position="251"/>
        <end position="285"/>
    </location>
</feature>
<name>A0ABD2Q682_9PLAT</name>
<protein>
    <submittedName>
        <fullName evidence="2">Uncharacterized protein</fullName>
    </submittedName>
</protein>
<comment type="caution">
    <text evidence="2">The sequence shown here is derived from an EMBL/GenBank/DDBJ whole genome shotgun (WGS) entry which is preliminary data.</text>
</comment>
<organism evidence="2 3">
    <name type="scientific">Cichlidogyrus casuarinus</name>
    <dbReference type="NCBI Taxonomy" id="1844966"/>
    <lineage>
        <taxon>Eukaryota</taxon>
        <taxon>Metazoa</taxon>
        <taxon>Spiralia</taxon>
        <taxon>Lophotrochozoa</taxon>
        <taxon>Platyhelminthes</taxon>
        <taxon>Monogenea</taxon>
        <taxon>Monopisthocotylea</taxon>
        <taxon>Dactylogyridea</taxon>
        <taxon>Ancyrocephalidae</taxon>
        <taxon>Cichlidogyrus</taxon>
    </lineage>
</organism>
<dbReference type="EMBL" id="JBJKFK010000834">
    <property type="protein sequence ID" value="KAL3315074.1"/>
    <property type="molecule type" value="Genomic_DNA"/>
</dbReference>
<dbReference type="Proteomes" id="UP001626550">
    <property type="component" value="Unassembled WGS sequence"/>
</dbReference>
<evidence type="ECO:0000313" key="3">
    <source>
        <dbReference type="Proteomes" id="UP001626550"/>
    </source>
</evidence>
<accession>A0ABD2Q682</accession>
<gene>
    <name evidence="2" type="ORF">Ciccas_006300</name>
</gene>
<feature type="compositionally biased region" description="Polar residues" evidence="1">
    <location>
        <begin position="253"/>
        <end position="285"/>
    </location>
</feature>
<keyword evidence="3" id="KW-1185">Reference proteome</keyword>
<proteinExistence type="predicted"/>
<dbReference type="AlphaFoldDB" id="A0ABD2Q682"/>
<evidence type="ECO:0000256" key="1">
    <source>
        <dbReference type="SAM" id="MobiDB-lite"/>
    </source>
</evidence>
<reference evidence="2 3" key="1">
    <citation type="submission" date="2024-11" db="EMBL/GenBank/DDBJ databases">
        <title>Adaptive evolution of stress response genes in parasites aligns with host niche diversity.</title>
        <authorList>
            <person name="Hahn C."/>
            <person name="Resl P."/>
        </authorList>
    </citation>
    <scope>NUCLEOTIDE SEQUENCE [LARGE SCALE GENOMIC DNA]</scope>
    <source>
        <strain evidence="2">EGGRZ-B1_66</strain>
        <tissue evidence="2">Body</tissue>
    </source>
</reference>
<sequence length="334" mass="38082">MSAGHLSQAIFSQQGERYSVANSLMSRNTNVEHNLTSVMMNNAVLNATMIQELNQRDRIRRHKNTVTTRDHKYFEEFSSSGYGTGQSKENSSFDYYSYAPSLSDTCHPDPPILNETEICVPDSTTTLHEEDPYLPAMHTNSARTTGDYSEFSITKYSSTLMLKEDSESKIDNEFYETFTSASVEQLPRRKSLILDTDNSSIIHDVSLSDYENPRFLPGNRWNNLKIRKSNKGLVKKPSLGKRFLSCFSGAAENDSSSIDPYQTTMLDPDRTSYSQHHQTKSRSSSLGSFTRNFYKGFVDSFRKNPIAGTNKKEAIPWPSRRRYCRALEKENEKL</sequence>